<keyword evidence="1" id="KW-0732">Signal</keyword>
<evidence type="ECO:0008006" key="4">
    <source>
        <dbReference type="Google" id="ProtNLM"/>
    </source>
</evidence>
<feature type="chain" id="PRO_5038992187" description="Holin" evidence="1">
    <location>
        <begin position="25"/>
        <end position="74"/>
    </location>
</feature>
<name>A0A8J3VVV4_9ACTN</name>
<evidence type="ECO:0000313" key="2">
    <source>
        <dbReference type="EMBL" id="GIH21072.1"/>
    </source>
</evidence>
<comment type="caution">
    <text evidence="2">The sequence shown here is derived from an EMBL/GenBank/DDBJ whole genome shotgun (WGS) entry which is preliminary data.</text>
</comment>
<evidence type="ECO:0000313" key="3">
    <source>
        <dbReference type="Proteomes" id="UP000642748"/>
    </source>
</evidence>
<dbReference type="AlphaFoldDB" id="A0A8J3VVV4"/>
<evidence type="ECO:0000256" key="1">
    <source>
        <dbReference type="SAM" id="SignalP"/>
    </source>
</evidence>
<dbReference type="EMBL" id="BONZ01000115">
    <property type="protein sequence ID" value="GIH21072.1"/>
    <property type="molecule type" value="Genomic_DNA"/>
</dbReference>
<proteinExistence type="predicted"/>
<reference evidence="2" key="1">
    <citation type="submission" date="2021-01" db="EMBL/GenBank/DDBJ databases">
        <title>Whole genome shotgun sequence of Rugosimonospora africana NBRC 104875.</title>
        <authorList>
            <person name="Komaki H."/>
            <person name="Tamura T."/>
        </authorList>
    </citation>
    <scope>NUCLEOTIDE SEQUENCE</scope>
    <source>
        <strain evidence="2">NBRC 104875</strain>
    </source>
</reference>
<protein>
    <recommendedName>
        <fullName evidence="4">Holin</fullName>
    </recommendedName>
</protein>
<feature type="signal peptide" evidence="1">
    <location>
        <begin position="1"/>
        <end position="24"/>
    </location>
</feature>
<dbReference type="RefSeq" id="WP_203924475.1">
    <property type="nucleotide sequence ID" value="NZ_BONZ01000115.1"/>
</dbReference>
<sequence>MNLSPKWLRPALLAGLAAAAQVLAGFAGEPTTFQVICLEAAVGLSVWAVIPGPGFKKILECFVAQSTNESGEGP</sequence>
<accession>A0A8J3VVV4</accession>
<keyword evidence="3" id="KW-1185">Reference proteome</keyword>
<organism evidence="2 3">
    <name type="scientific">Rugosimonospora africana</name>
    <dbReference type="NCBI Taxonomy" id="556532"/>
    <lineage>
        <taxon>Bacteria</taxon>
        <taxon>Bacillati</taxon>
        <taxon>Actinomycetota</taxon>
        <taxon>Actinomycetes</taxon>
        <taxon>Micromonosporales</taxon>
        <taxon>Micromonosporaceae</taxon>
        <taxon>Rugosimonospora</taxon>
    </lineage>
</organism>
<dbReference type="Proteomes" id="UP000642748">
    <property type="component" value="Unassembled WGS sequence"/>
</dbReference>
<gene>
    <name evidence="2" type="ORF">Raf01_92440</name>
</gene>